<dbReference type="InterPro" id="IPR036291">
    <property type="entry name" value="NAD(P)-bd_dom_sf"/>
</dbReference>
<comment type="similarity">
    <text evidence="1">Belongs to the short-chain dehydrogenases/reductases (SDR) family.</text>
</comment>
<sequence>MSAGEKDLEGKVALVTGSSSGAGAAIAIELARRGARVAVHCRRALSDGESVCARIAAIGGKAAVFLGHLSDPEAPYALVSRIAERLGDVNILVNNAGPYADAPFRSLSISQWETVMAINVRAPYQLAQSAIAGMERTGWGRIINVSATSAYARSHSVYGLAKQALIHLTECLALEFAPLVTVNAIVPGQIASERTDTMVDYKSSVIAETPLARLVTEQEVARMSALLCTPEFSAVTGQSIIMDGGRSLPRTLKLNLTTTG</sequence>
<dbReference type="EMBL" id="LLXX01000153">
    <property type="protein sequence ID" value="KRR02180.1"/>
    <property type="molecule type" value="Genomic_DNA"/>
</dbReference>
<evidence type="ECO:0000313" key="2">
    <source>
        <dbReference type="EMBL" id="KRR02180.1"/>
    </source>
</evidence>
<dbReference type="Gene3D" id="3.40.50.720">
    <property type="entry name" value="NAD(P)-binding Rossmann-like Domain"/>
    <property type="match status" value="1"/>
</dbReference>
<dbReference type="STRING" id="1518501.CQ10_23980"/>
<dbReference type="RefSeq" id="WP_057853311.1">
    <property type="nucleotide sequence ID" value="NZ_LLXX01000153.1"/>
</dbReference>
<dbReference type="PRINTS" id="PR00080">
    <property type="entry name" value="SDRFAMILY"/>
</dbReference>
<dbReference type="AlphaFoldDB" id="A0A0R3KWW4"/>
<dbReference type="InterPro" id="IPR050259">
    <property type="entry name" value="SDR"/>
</dbReference>
<proteinExistence type="inferred from homology"/>
<protein>
    <recommendedName>
        <fullName evidence="4">Short-chain dehydrogenase</fullName>
    </recommendedName>
</protein>
<dbReference type="FunFam" id="3.40.50.720:FF:000084">
    <property type="entry name" value="Short-chain dehydrogenase reductase"/>
    <property type="match status" value="1"/>
</dbReference>
<evidence type="ECO:0008006" key="4">
    <source>
        <dbReference type="Google" id="ProtNLM"/>
    </source>
</evidence>
<dbReference type="PANTHER" id="PTHR42879">
    <property type="entry name" value="3-OXOACYL-(ACYL-CARRIER-PROTEIN) REDUCTASE"/>
    <property type="match status" value="1"/>
</dbReference>
<organism evidence="2 3">
    <name type="scientific">Bradyrhizobium valentinum</name>
    <dbReference type="NCBI Taxonomy" id="1518501"/>
    <lineage>
        <taxon>Bacteria</taxon>
        <taxon>Pseudomonadati</taxon>
        <taxon>Pseudomonadota</taxon>
        <taxon>Alphaproteobacteria</taxon>
        <taxon>Hyphomicrobiales</taxon>
        <taxon>Nitrobacteraceae</taxon>
        <taxon>Bradyrhizobium</taxon>
    </lineage>
</organism>
<reference evidence="2 3" key="1">
    <citation type="submission" date="2014-03" db="EMBL/GenBank/DDBJ databases">
        <title>Bradyrhizobium valentinum sp. nov., isolated from effective nodules of Lupinus mariae-josephae, a lupine endemic of basic-lime soils in Eastern Spain.</title>
        <authorList>
            <person name="Duran D."/>
            <person name="Rey L."/>
            <person name="Navarro A."/>
            <person name="Busquets A."/>
            <person name="Imperial J."/>
            <person name="Ruiz-Argueso T."/>
        </authorList>
    </citation>
    <scope>NUCLEOTIDE SEQUENCE [LARGE SCALE GENOMIC DNA]</scope>
    <source>
        <strain evidence="2 3">LmjM3</strain>
    </source>
</reference>
<dbReference type="CDD" id="cd05233">
    <property type="entry name" value="SDR_c"/>
    <property type="match status" value="1"/>
</dbReference>
<keyword evidence="3" id="KW-1185">Reference proteome</keyword>
<evidence type="ECO:0000256" key="1">
    <source>
        <dbReference type="ARBA" id="ARBA00006484"/>
    </source>
</evidence>
<comment type="caution">
    <text evidence="2">The sequence shown here is derived from an EMBL/GenBank/DDBJ whole genome shotgun (WGS) entry which is preliminary data.</text>
</comment>
<dbReference type="OrthoDB" id="9786360at2"/>
<dbReference type="Proteomes" id="UP000051913">
    <property type="component" value="Unassembled WGS sequence"/>
</dbReference>
<gene>
    <name evidence="2" type="ORF">CP49_05290</name>
</gene>
<evidence type="ECO:0000313" key="3">
    <source>
        <dbReference type="Proteomes" id="UP000051913"/>
    </source>
</evidence>
<dbReference type="SUPFAM" id="SSF51735">
    <property type="entry name" value="NAD(P)-binding Rossmann-fold domains"/>
    <property type="match status" value="1"/>
</dbReference>
<dbReference type="PRINTS" id="PR00081">
    <property type="entry name" value="GDHRDH"/>
</dbReference>
<name>A0A0R3KWW4_9BRAD</name>
<accession>A0A0R3KWW4</accession>
<dbReference type="InterPro" id="IPR002347">
    <property type="entry name" value="SDR_fam"/>
</dbReference>
<dbReference type="Pfam" id="PF13561">
    <property type="entry name" value="adh_short_C2"/>
    <property type="match status" value="1"/>
</dbReference>
<dbReference type="PANTHER" id="PTHR42879:SF2">
    <property type="entry name" value="3-OXOACYL-[ACYL-CARRIER-PROTEIN] REDUCTASE FABG"/>
    <property type="match status" value="1"/>
</dbReference>